<keyword evidence="3" id="KW-1185">Reference proteome</keyword>
<name>I7HJE0_9CAUD</name>
<dbReference type="GeneID" id="22278175"/>
<proteinExistence type="predicted"/>
<dbReference type="KEGG" id="vg:22278175"/>
<dbReference type="EMBL" id="FR775895">
    <property type="protein sequence ID" value="CBY99573.1"/>
    <property type="molecule type" value="Genomic_DNA"/>
</dbReference>
<reference evidence="3" key="4">
    <citation type="journal article" date="2012" name="Structure">
        <title>Phage pierces the host cell membrane with the iron-loaded spike.</title>
        <authorList>
            <person name="Browning C."/>
            <person name="Shneider M.M."/>
            <person name="Bowman V.D."/>
            <person name="Schwarzer D."/>
            <person name="Leiman P.G."/>
        </authorList>
    </citation>
    <scope>NUCLEOTIDE SEQUENCE [LARGE SCALE GENOMIC DNA]</scope>
</reference>
<evidence type="ECO:0000313" key="3">
    <source>
        <dbReference type="Proteomes" id="UP000009013"/>
    </source>
</evidence>
<sequence>MVKEKNGFKKFIRGMFCTYPDNKVSSTKVWNAIGMIVMSSMFIYLGIDKEIPEWMGWAFVFMITPSRLMKNLIDLRWGRSPAPDKEDN</sequence>
<reference evidence="2 3" key="1">
    <citation type="journal article" date="1983" name="J. Virol.">
        <title>Substrate specificity of two bacteriophage-associated endo-N-acetylneuraminidases.</title>
        <authorList>
            <person name="Kwiatkowski B."/>
            <person name="Boschek B."/>
            <person name="Thiele H."/>
            <person name="Stirm S."/>
        </authorList>
    </citation>
    <scope>NUCLEOTIDE SEQUENCE [LARGE SCALE GENOMIC DNA]</scope>
    <source>
        <strain evidence="2">ATCC 35860-B1</strain>
    </source>
</reference>
<evidence type="ECO:0000256" key="1">
    <source>
        <dbReference type="SAM" id="Phobius"/>
    </source>
</evidence>
<dbReference type="Proteomes" id="UP000009013">
    <property type="component" value="Genome"/>
</dbReference>
<keyword evidence="1" id="KW-1133">Transmembrane helix</keyword>
<accession>I7HJE0</accession>
<organism evidence="2 3">
    <name type="scientific">Escherichia phage phi92</name>
    <dbReference type="NCBI Taxonomy" id="948870"/>
    <lineage>
        <taxon>Viruses</taxon>
        <taxon>Duplodnaviria</taxon>
        <taxon>Heunggongvirae</taxon>
        <taxon>Uroviricota</taxon>
        <taxon>Caudoviricetes</taxon>
        <taxon>Stephanstirmvirinae</taxon>
        <taxon>Justusliebigvirus</taxon>
        <taxon>Justusliebigvirus phi92</taxon>
    </lineage>
</organism>
<keyword evidence="1" id="KW-0472">Membrane</keyword>
<dbReference type="RefSeq" id="YP_009012476.1">
    <property type="nucleotide sequence ID" value="NC_023693.1"/>
</dbReference>
<feature type="transmembrane region" description="Helical" evidence="1">
    <location>
        <begin position="29"/>
        <end position="47"/>
    </location>
</feature>
<keyword evidence="1" id="KW-0812">Transmembrane</keyword>
<protein>
    <submittedName>
        <fullName evidence="2">Phi92_gp144</fullName>
    </submittedName>
</protein>
<evidence type="ECO:0000313" key="2">
    <source>
        <dbReference type="EMBL" id="CBY99573.1"/>
    </source>
</evidence>
<gene>
    <name evidence="2" type="primary">PHI92_gene_144</name>
    <name evidence="2" type="ORF">PHI92_144</name>
</gene>
<reference evidence="2 3" key="2">
    <citation type="journal article" date="1987" name="Methods Enzymol.">
        <title>Polysialic acid depolymerase.</title>
        <authorList>
            <person name="Kwiatkowski B."/>
            <person name="Stirm S."/>
        </authorList>
    </citation>
    <scope>NUCLEOTIDE SEQUENCE [LARGE SCALE GENOMIC DNA]</scope>
    <source>
        <strain evidence="2">ATCC 35860-B1</strain>
    </source>
</reference>
<dbReference type="OrthoDB" id="21049at10239"/>
<reference evidence="2 3" key="3">
    <citation type="journal article" date="2012" name="J. Virol.">
        <title>A Multivalent Adsorption Apparatus Explains the Broad Host Range of Phage phi92: a Comprehensive Genomic and Structural Analysis.</title>
        <authorList>
            <person name="Schwarzer D."/>
            <person name="Buettner F.F."/>
            <person name="Browning C."/>
            <person name="Nazarov S."/>
            <person name="Rabsch W."/>
            <person name="Bethe A."/>
            <person name="Oberbeck A."/>
            <person name="Bowman V.D."/>
            <person name="Stummeyer K."/>
            <person name="Leiman P.G."/>
            <person name="Muhlenhoff M."/>
            <person name="Gerardy-Schahn R."/>
        </authorList>
    </citation>
    <scope>NUCLEOTIDE SEQUENCE [LARGE SCALE GENOMIC DNA]</scope>
    <source>
        <strain evidence="2">ATCC 35860-B1</strain>
    </source>
</reference>